<reference evidence="2" key="1">
    <citation type="submission" date="2022-11" db="UniProtKB">
        <authorList>
            <consortium name="WormBaseParasite"/>
        </authorList>
    </citation>
    <scope>IDENTIFICATION</scope>
</reference>
<keyword evidence="1" id="KW-1185">Reference proteome</keyword>
<evidence type="ECO:0000313" key="2">
    <source>
        <dbReference type="WBParaSite" id="PSAMB.scaffold3695size17219.g22248.t1"/>
    </source>
</evidence>
<dbReference type="Proteomes" id="UP000887566">
    <property type="component" value="Unplaced"/>
</dbReference>
<organism evidence="1 2">
    <name type="scientific">Plectus sambesii</name>
    <dbReference type="NCBI Taxonomy" id="2011161"/>
    <lineage>
        <taxon>Eukaryota</taxon>
        <taxon>Metazoa</taxon>
        <taxon>Ecdysozoa</taxon>
        <taxon>Nematoda</taxon>
        <taxon>Chromadorea</taxon>
        <taxon>Plectida</taxon>
        <taxon>Plectina</taxon>
        <taxon>Plectoidea</taxon>
        <taxon>Plectidae</taxon>
        <taxon>Plectus</taxon>
    </lineage>
</organism>
<proteinExistence type="predicted"/>
<dbReference type="SUPFAM" id="SSF140996">
    <property type="entry name" value="Hermes dimerisation domain"/>
    <property type="match status" value="1"/>
</dbReference>
<dbReference type="WBParaSite" id="PSAMB.scaffold3695size17219.g22248.t1">
    <property type="protein sequence ID" value="PSAMB.scaffold3695size17219.g22248.t1"/>
    <property type="gene ID" value="PSAMB.scaffold3695size17219.g22248"/>
</dbReference>
<accession>A0A914WAI9</accession>
<protein>
    <submittedName>
        <fullName evidence="2">Uncharacterized protein</fullName>
    </submittedName>
</protein>
<evidence type="ECO:0000313" key="1">
    <source>
        <dbReference type="Proteomes" id="UP000887566"/>
    </source>
</evidence>
<dbReference type="AlphaFoldDB" id="A0A914WAI9"/>
<sequence>MKFLVDRSPPYWKNSAEQKEIDESLALFAGSTSFAYHLVETFEFADFVSSLNPRYKLPSRETLKKSVSAIADQIKTNIKGLLKDAGKVSLCIDL</sequence>
<name>A0A914WAI9_9BILA</name>